<evidence type="ECO:0000313" key="2">
    <source>
        <dbReference type="Proteomes" id="UP001239111"/>
    </source>
</evidence>
<gene>
    <name evidence="1" type="ORF">QAD02_017369</name>
</gene>
<dbReference type="EMBL" id="CM056741">
    <property type="protein sequence ID" value="KAJ8681577.1"/>
    <property type="molecule type" value="Genomic_DNA"/>
</dbReference>
<feature type="non-terminal residue" evidence="1">
    <location>
        <position position="1"/>
    </location>
</feature>
<evidence type="ECO:0000313" key="1">
    <source>
        <dbReference type="EMBL" id="KAJ8681577.1"/>
    </source>
</evidence>
<feature type="non-terminal residue" evidence="1">
    <location>
        <position position="169"/>
    </location>
</feature>
<organism evidence="1 2">
    <name type="scientific">Eretmocerus hayati</name>
    <dbReference type="NCBI Taxonomy" id="131215"/>
    <lineage>
        <taxon>Eukaryota</taxon>
        <taxon>Metazoa</taxon>
        <taxon>Ecdysozoa</taxon>
        <taxon>Arthropoda</taxon>
        <taxon>Hexapoda</taxon>
        <taxon>Insecta</taxon>
        <taxon>Pterygota</taxon>
        <taxon>Neoptera</taxon>
        <taxon>Endopterygota</taxon>
        <taxon>Hymenoptera</taxon>
        <taxon>Apocrita</taxon>
        <taxon>Proctotrupomorpha</taxon>
        <taxon>Chalcidoidea</taxon>
        <taxon>Aphelinidae</taxon>
        <taxon>Aphelininae</taxon>
        <taxon>Eretmocerus</taxon>
    </lineage>
</organism>
<sequence length="169" mass="18663">CQIMVHPILQYLSDALSLITIGMCLVLKVPQITKLLNSKSAVGISMTSILLELASYSIVLCYNILNGYAYLSYLEYPIILVQEYVLIYLVLRYSKHLNIGSLLAASLYFLICIGFLTQVIPKKTLTLLLPFCTPISASSKVAQLIAIFRAKNADSISPITWLISALSNV</sequence>
<accession>A0ACC2PE47</accession>
<proteinExistence type="predicted"/>
<reference evidence="1" key="1">
    <citation type="submission" date="2023-04" db="EMBL/GenBank/DDBJ databases">
        <title>A chromosome-level genome assembly of the parasitoid wasp Eretmocerus hayati.</title>
        <authorList>
            <person name="Zhong Y."/>
            <person name="Liu S."/>
            <person name="Liu Y."/>
        </authorList>
    </citation>
    <scope>NUCLEOTIDE SEQUENCE</scope>
    <source>
        <strain evidence="1">ZJU_SS_LIU_2023</strain>
    </source>
</reference>
<comment type="caution">
    <text evidence="1">The sequence shown here is derived from an EMBL/GenBank/DDBJ whole genome shotgun (WGS) entry which is preliminary data.</text>
</comment>
<protein>
    <submittedName>
        <fullName evidence="1">Uncharacterized protein</fullName>
    </submittedName>
</protein>
<name>A0ACC2PE47_9HYME</name>
<keyword evidence="2" id="KW-1185">Reference proteome</keyword>
<dbReference type="Proteomes" id="UP001239111">
    <property type="component" value="Chromosome 1"/>
</dbReference>